<dbReference type="PANTHER" id="PTHR43811:SF19">
    <property type="entry name" value="39 KDA FK506-BINDING NUCLEAR PROTEIN"/>
    <property type="match status" value="1"/>
</dbReference>
<evidence type="ECO:0000256" key="4">
    <source>
        <dbReference type="ARBA" id="ARBA00023110"/>
    </source>
</evidence>
<evidence type="ECO:0000256" key="5">
    <source>
        <dbReference type="ARBA" id="ARBA00023235"/>
    </source>
</evidence>
<dbReference type="RefSeq" id="WP_207346872.1">
    <property type="nucleotide sequence ID" value="NZ_CP076456.1"/>
</dbReference>
<dbReference type="PROSITE" id="PS51257">
    <property type="entry name" value="PROKAR_LIPOPROTEIN"/>
    <property type="match status" value="1"/>
</dbReference>
<name>A0A975S4T4_9MICC</name>
<dbReference type="AlphaFoldDB" id="A0A975S4T4"/>
<dbReference type="Pfam" id="PF00254">
    <property type="entry name" value="FKBP_C"/>
    <property type="match status" value="1"/>
</dbReference>
<dbReference type="PANTHER" id="PTHR43811">
    <property type="entry name" value="FKBP-TYPE PEPTIDYL-PROLYL CIS-TRANS ISOMERASE FKPA"/>
    <property type="match status" value="1"/>
</dbReference>
<evidence type="ECO:0000256" key="7">
    <source>
        <dbReference type="SAM" id="SignalP"/>
    </source>
</evidence>
<dbReference type="InterPro" id="IPR046357">
    <property type="entry name" value="PPIase_dom_sf"/>
</dbReference>
<dbReference type="InterPro" id="IPR001179">
    <property type="entry name" value="PPIase_FKBP_dom"/>
</dbReference>
<dbReference type="KEGG" id="asun:KG104_09420"/>
<dbReference type="Gene3D" id="3.10.50.40">
    <property type="match status" value="1"/>
</dbReference>
<gene>
    <name evidence="9" type="ORF">KG104_09420</name>
</gene>
<keyword evidence="7" id="KW-0732">Signal</keyword>
<dbReference type="EMBL" id="CP076456">
    <property type="protein sequence ID" value="QWQ34784.1"/>
    <property type="molecule type" value="Genomic_DNA"/>
</dbReference>
<accession>A0A975S4T4</accession>
<keyword evidence="4 6" id="KW-0697">Rotamase</keyword>
<reference evidence="9" key="1">
    <citation type="submission" date="2021-06" db="EMBL/GenBank/DDBJ databases">
        <title>Novel species in genus Arthrobacter.</title>
        <authorList>
            <person name="Zhang G."/>
        </authorList>
    </citation>
    <scope>NUCLEOTIDE SEQUENCE</scope>
    <source>
        <strain evidence="9">Zg-ZUI122</strain>
    </source>
</reference>
<comment type="similarity">
    <text evidence="2">Belongs to the FKBP-type PPIase family.</text>
</comment>
<keyword evidence="10" id="KW-1185">Reference proteome</keyword>
<evidence type="ECO:0000256" key="1">
    <source>
        <dbReference type="ARBA" id="ARBA00000971"/>
    </source>
</evidence>
<dbReference type="SUPFAM" id="SSF54534">
    <property type="entry name" value="FKBP-like"/>
    <property type="match status" value="1"/>
</dbReference>
<comment type="catalytic activity">
    <reaction evidence="1 6">
        <text>[protein]-peptidylproline (omega=180) = [protein]-peptidylproline (omega=0)</text>
        <dbReference type="Rhea" id="RHEA:16237"/>
        <dbReference type="Rhea" id="RHEA-COMP:10747"/>
        <dbReference type="Rhea" id="RHEA-COMP:10748"/>
        <dbReference type="ChEBI" id="CHEBI:83833"/>
        <dbReference type="ChEBI" id="CHEBI:83834"/>
        <dbReference type="EC" id="5.2.1.8"/>
    </reaction>
</comment>
<evidence type="ECO:0000259" key="8">
    <source>
        <dbReference type="PROSITE" id="PS50059"/>
    </source>
</evidence>
<organism evidence="9 10">
    <name type="scientific">Arthrobacter sunyaminii</name>
    <dbReference type="NCBI Taxonomy" id="2816859"/>
    <lineage>
        <taxon>Bacteria</taxon>
        <taxon>Bacillati</taxon>
        <taxon>Actinomycetota</taxon>
        <taxon>Actinomycetes</taxon>
        <taxon>Micrococcales</taxon>
        <taxon>Micrococcaceae</taxon>
        <taxon>Arthrobacter</taxon>
    </lineage>
</organism>
<dbReference type="Proteomes" id="UP000680588">
    <property type="component" value="Chromosome"/>
</dbReference>
<evidence type="ECO:0000313" key="9">
    <source>
        <dbReference type="EMBL" id="QWQ34784.1"/>
    </source>
</evidence>
<sequence length="325" mass="34099">MRKVLAVSLSALLFLSACGTEEEQKSAGQAGVFDSVKVKVEDAETVPEVEFDAPLDITESAAKVVHIGDGEEVADGQSITFKFVALNAEDASVLGDTYSQAASTLPVNDMLKEQDPVLYEVLLGAKVGSQIAYAFPDAQAQASGAEDAEEQPTQVMVLNVLSTQDTVPMLDKDEAAARNADGTLLMSQDEVAALEGDGKLPKVTFGDDGVPAVEIPEDAVEPEKLIVKVLEEGEGAALTETSTVKANYLGVGLRDGETFDSSYEQGEAIEFPLDGVISGWTYGLSGQKAGAKVLLVIPTELAYGDPAQNGPSGPLVFVVDIEEVK</sequence>
<keyword evidence="5 6" id="KW-0413">Isomerase</keyword>
<evidence type="ECO:0000256" key="6">
    <source>
        <dbReference type="PROSITE-ProRule" id="PRU00277"/>
    </source>
</evidence>
<dbReference type="PROSITE" id="PS50059">
    <property type="entry name" value="FKBP_PPIASE"/>
    <property type="match status" value="1"/>
</dbReference>
<protein>
    <recommendedName>
        <fullName evidence="3 6">peptidylprolyl isomerase</fullName>
        <ecNumber evidence="3 6">5.2.1.8</ecNumber>
    </recommendedName>
</protein>
<feature type="domain" description="PPIase FKBP-type" evidence="8">
    <location>
        <begin position="241"/>
        <end position="325"/>
    </location>
</feature>
<dbReference type="EC" id="5.2.1.8" evidence="3 6"/>
<evidence type="ECO:0000313" key="10">
    <source>
        <dbReference type="Proteomes" id="UP000680588"/>
    </source>
</evidence>
<dbReference type="GO" id="GO:0003755">
    <property type="term" value="F:peptidyl-prolyl cis-trans isomerase activity"/>
    <property type="evidence" value="ECO:0007669"/>
    <property type="project" value="UniProtKB-KW"/>
</dbReference>
<evidence type="ECO:0000256" key="2">
    <source>
        <dbReference type="ARBA" id="ARBA00006577"/>
    </source>
</evidence>
<feature type="signal peptide" evidence="7">
    <location>
        <begin position="1"/>
        <end position="19"/>
    </location>
</feature>
<proteinExistence type="inferred from homology"/>
<feature type="chain" id="PRO_5039410781" description="peptidylprolyl isomerase" evidence="7">
    <location>
        <begin position="20"/>
        <end position="325"/>
    </location>
</feature>
<evidence type="ECO:0000256" key="3">
    <source>
        <dbReference type="ARBA" id="ARBA00013194"/>
    </source>
</evidence>